<gene>
    <name evidence="2" type="ORF">CLAFUR5_05299</name>
</gene>
<protein>
    <submittedName>
        <fullName evidence="2">Uncharacterized protein</fullName>
    </submittedName>
</protein>
<keyword evidence="3" id="KW-1185">Reference proteome</keyword>
<reference evidence="2" key="2">
    <citation type="journal article" date="2022" name="Microb. Genom.">
        <title>A chromosome-scale genome assembly of the tomato pathogen Cladosporium fulvum reveals a compartmentalized genome architecture and the presence of a dispensable chromosome.</title>
        <authorList>
            <person name="Zaccaron A.Z."/>
            <person name="Chen L.H."/>
            <person name="Samaras A."/>
            <person name="Stergiopoulos I."/>
        </authorList>
    </citation>
    <scope>NUCLEOTIDE SEQUENCE</scope>
    <source>
        <strain evidence="2">Race5_Kim</strain>
    </source>
</reference>
<dbReference type="GeneID" id="71985177"/>
<dbReference type="Proteomes" id="UP000756132">
    <property type="component" value="Chromosome 4"/>
</dbReference>
<feature type="region of interest" description="Disordered" evidence="1">
    <location>
        <begin position="1"/>
        <end position="20"/>
    </location>
</feature>
<dbReference type="RefSeq" id="XP_047760226.1">
    <property type="nucleotide sequence ID" value="XM_047904447.1"/>
</dbReference>
<organism evidence="2 3">
    <name type="scientific">Passalora fulva</name>
    <name type="common">Tomato leaf mold</name>
    <name type="synonym">Cladosporium fulvum</name>
    <dbReference type="NCBI Taxonomy" id="5499"/>
    <lineage>
        <taxon>Eukaryota</taxon>
        <taxon>Fungi</taxon>
        <taxon>Dikarya</taxon>
        <taxon>Ascomycota</taxon>
        <taxon>Pezizomycotina</taxon>
        <taxon>Dothideomycetes</taxon>
        <taxon>Dothideomycetidae</taxon>
        <taxon>Mycosphaerellales</taxon>
        <taxon>Mycosphaerellaceae</taxon>
        <taxon>Fulvia</taxon>
    </lineage>
</organism>
<reference evidence="2" key="1">
    <citation type="submission" date="2021-12" db="EMBL/GenBank/DDBJ databases">
        <authorList>
            <person name="Zaccaron A."/>
            <person name="Stergiopoulos I."/>
        </authorList>
    </citation>
    <scope>NUCLEOTIDE SEQUENCE</scope>
    <source>
        <strain evidence="2">Race5_Kim</strain>
    </source>
</reference>
<evidence type="ECO:0000313" key="3">
    <source>
        <dbReference type="Proteomes" id="UP000756132"/>
    </source>
</evidence>
<dbReference type="EMBL" id="CP090166">
    <property type="protein sequence ID" value="UJO15860.1"/>
    <property type="molecule type" value="Genomic_DNA"/>
</dbReference>
<proteinExistence type="predicted"/>
<dbReference type="AlphaFoldDB" id="A0A9Q8LE79"/>
<evidence type="ECO:0000256" key="1">
    <source>
        <dbReference type="SAM" id="MobiDB-lite"/>
    </source>
</evidence>
<evidence type="ECO:0000313" key="2">
    <source>
        <dbReference type="EMBL" id="UJO15860.1"/>
    </source>
</evidence>
<dbReference type="KEGG" id="ffu:CLAFUR5_05299"/>
<accession>A0A9Q8LE79</accession>
<sequence>MPPVARAQRPRNLPGYPTPNEVSAVSLSVHTILERLGSLMMNAGHRLWIVSRHEVNPWIIEWLHDTDSVNRQLTHNDEQSDSRVARLQRPKLKSLLASKIWSASSEPKHTLAMAPASGISLFAAERVAATGAKHFVAQFSRRPISTVCRRAQPICTKARLPPQRIGFRKLTQIQLQRISPGTLIQPRLLQQLQQIRPSRDRYCFLLLRDRFYSLGLAPPEPLLIAMSDLGISTSNYGQGT</sequence>
<name>A0A9Q8LE79_PASFU</name>